<evidence type="ECO:0000313" key="2">
    <source>
        <dbReference type="Proteomes" id="UP000187261"/>
    </source>
</evidence>
<reference evidence="2" key="1">
    <citation type="submission" date="2016-10" db="EMBL/GenBank/DDBJ databases">
        <authorList>
            <person name="Varghese N."/>
            <person name="Submissions S."/>
        </authorList>
    </citation>
    <scope>NUCLEOTIDE SEQUENCE [LARGE SCALE GENOMIC DNA]</scope>
    <source>
        <strain evidence="2">DSM 19482</strain>
    </source>
</reference>
<dbReference type="AlphaFoldDB" id="A0A1U7PWC7"/>
<dbReference type="InterPro" id="IPR029063">
    <property type="entry name" value="SAM-dependent_MTases_sf"/>
</dbReference>
<dbReference type="SUPFAM" id="SSF53335">
    <property type="entry name" value="S-adenosyl-L-methionine-dependent methyltransferases"/>
    <property type="match status" value="1"/>
</dbReference>
<dbReference type="STRING" id="1121284.SAMN05660493_01499"/>
<protein>
    <submittedName>
        <fullName evidence="1">Site-specific DNA-methyltransferase (Adenine-specific)</fullName>
    </submittedName>
</protein>
<keyword evidence="2" id="KW-1185">Reference proteome</keyword>
<organism evidence="1 2">
    <name type="scientific">Epilithonimonas bovis DSM 19482</name>
    <dbReference type="NCBI Taxonomy" id="1121284"/>
    <lineage>
        <taxon>Bacteria</taxon>
        <taxon>Pseudomonadati</taxon>
        <taxon>Bacteroidota</taxon>
        <taxon>Flavobacteriia</taxon>
        <taxon>Flavobacteriales</taxon>
        <taxon>Weeksellaceae</taxon>
        <taxon>Chryseobacterium group</taxon>
        <taxon>Epilithonimonas</taxon>
    </lineage>
</organism>
<gene>
    <name evidence="1" type="ORF">SAMN05660493_01499</name>
</gene>
<keyword evidence="1" id="KW-0808">Transferase</keyword>
<dbReference type="Gene3D" id="3.40.50.150">
    <property type="entry name" value="Vaccinia Virus protein VP39"/>
    <property type="match status" value="1"/>
</dbReference>
<accession>A0A1U7PWC7</accession>
<dbReference type="GO" id="GO:0008168">
    <property type="term" value="F:methyltransferase activity"/>
    <property type="evidence" value="ECO:0007669"/>
    <property type="project" value="UniProtKB-KW"/>
</dbReference>
<evidence type="ECO:0000313" key="1">
    <source>
        <dbReference type="EMBL" id="SIT96804.1"/>
    </source>
</evidence>
<dbReference type="EMBL" id="FTPU01000013">
    <property type="protein sequence ID" value="SIT96804.1"/>
    <property type="molecule type" value="Genomic_DNA"/>
</dbReference>
<proteinExistence type="predicted"/>
<keyword evidence="1" id="KW-0489">Methyltransferase</keyword>
<dbReference type="GO" id="GO:0032259">
    <property type="term" value="P:methylation"/>
    <property type="evidence" value="ECO:0007669"/>
    <property type="project" value="UniProtKB-KW"/>
</dbReference>
<dbReference type="REBASE" id="200230">
    <property type="entry name" value="M.Cbo19482ORF1499P"/>
</dbReference>
<name>A0A1U7PWC7_9FLAO</name>
<sequence>MIFMKITDKITMLLSDRNDVLSELSTYSFEVGIFDLEYGIGESSKNFGSRNTPVIQSNGKRTNLKTPGYKFEIWDANVPEEDLFDKIKSITQNQIYFGANYYKEIIGLPQKPPRRNEYQDFLSANPTGWIIWDKINGNNDFSDCELIYTSYDFPSHVVYFMWSGMMQGIYCGSDFDKANVQQGDKSLNVKRIHPTQKPVPIYKYLLSNIINTGDEILELGFGSGSLALSCHDYDFSLLTCENNIEYYKLGTERVINHSKLGILKY</sequence>
<dbReference type="Proteomes" id="UP000187261">
    <property type="component" value="Unassembled WGS sequence"/>
</dbReference>